<dbReference type="GO" id="GO:0005811">
    <property type="term" value="C:lipid droplet"/>
    <property type="evidence" value="ECO:0007669"/>
    <property type="project" value="InterPro"/>
</dbReference>
<proteinExistence type="predicted"/>
<accession>A0AAD9TEN8</accession>
<dbReference type="Proteomes" id="UP001280121">
    <property type="component" value="Unassembled WGS sequence"/>
</dbReference>
<dbReference type="GO" id="GO:0042300">
    <property type="term" value="F:beta-amyrin synthase activity"/>
    <property type="evidence" value="ECO:0007669"/>
    <property type="project" value="UniProtKB-ARBA"/>
</dbReference>
<protein>
    <submittedName>
        <fullName evidence="2">Uncharacterized protein</fullName>
    </submittedName>
</protein>
<comment type="caution">
    <text evidence="2">The sequence shown here is derived from an EMBL/GenBank/DDBJ whole genome shotgun (WGS) entry which is preliminary data.</text>
</comment>
<dbReference type="SUPFAM" id="SSF48239">
    <property type="entry name" value="Terpenoid cyclases/Protein prenyltransferases"/>
    <property type="match status" value="1"/>
</dbReference>
<gene>
    <name evidence="2" type="ORF">Ddye_029552</name>
</gene>
<dbReference type="PANTHER" id="PTHR11764:SF58">
    <property type="entry name" value="BETA-AMYRIN SYNTHASE-RELATED"/>
    <property type="match status" value="1"/>
</dbReference>
<organism evidence="2 3">
    <name type="scientific">Dipteronia dyeriana</name>
    <dbReference type="NCBI Taxonomy" id="168575"/>
    <lineage>
        <taxon>Eukaryota</taxon>
        <taxon>Viridiplantae</taxon>
        <taxon>Streptophyta</taxon>
        <taxon>Embryophyta</taxon>
        <taxon>Tracheophyta</taxon>
        <taxon>Spermatophyta</taxon>
        <taxon>Magnoliopsida</taxon>
        <taxon>eudicotyledons</taxon>
        <taxon>Gunneridae</taxon>
        <taxon>Pentapetalae</taxon>
        <taxon>rosids</taxon>
        <taxon>malvids</taxon>
        <taxon>Sapindales</taxon>
        <taxon>Sapindaceae</taxon>
        <taxon>Hippocastanoideae</taxon>
        <taxon>Acereae</taxon>
        <taxon>Dipteronia</taxon>
    </lineage>
</organism>
<dbReference type="EMBL" id="JANJYI010000009">
    <property type="protein sequence ID" value="KAK2634760.1"/>
    <property type="molecule type" value="Genomic_DNA"/>
</dbReference>
<evidence type="ECO:0000313" key="3">
    <source>
        <dbReference type="Proteomes" id="UP001280121"/>
    </source>
</evidence>
<name>A0AAD9TEN8_9ROSI</name>
<dbReference type="GO" id="GO:0016104">
    <property type="term" value="P:triterpenoid biosynthetic process"/>
    <property type="evidence" value="ECO:0007669"/>
    <property type="project" value="InterPro"/>
</dbReference>
<evidence type="ECO:0000256" key="1">
    <source>
        <dbReference type="ARBA" id="ARBA00023235"/>
    </source>
</evidence>
<reference evidence="2" key="1">
    <citation type="journal article" date="2023" name="Plant J.">
        <title>Genome sequences and population genomics provide insights into the demographic history, inbreeding, and mutation load of two 'living fossil' tree species of Dipteronia.</title>
        <authorList>
            <person name="Feng Y."/>
            <person name="Comes H.P."/>
            <person name="Chen J."/>
            <person name="Zhu S."/>
            <person name="Lu R."/>
            <person name="Zhang X."/>
            <person name="Li P."/>
            <person name="Qiu J."/>
            <person name="Olsen K.M."/>
            <person name="Qiu Y."/>
        </authorList>
    </citation>
    <scope>NUCLEOTIDE SEQUENCE</scope>
    <source>
        <strain evidence="2">KIB01</strain>
    </source>
</reference>
<dbReference type="PANTHER" id="PTHR11764">
    <property type="entry name" value="TERPENE CYCLASE/MUTASE FAMILY MEMBER"/>
    <property type="match status" value="1"/>
</dbReference>
<evidence type="ECO:0000313" key="2">
    <source>
        <dbReference type="EMBL" id="KAK2634760.1"/>
    </source>
</evidence>
<sequence>MGPVKVFPNSYVYASSYEMLYGSFSLRDTYYRVLEARLGMRFAIQALLAGNLTDAIEHVLRRGHEFIEASQCCLLLSVISPEIVGEKTDTEQPYDAVNLLLSLQGKNEGIAVWEPIGVPKWLELLNPTEFVADILINYEYVECTSSAIDALVLFKKLYPGHQSKEIENYITKVIQYLETNKCRIVPGMEVRVCVSFTVHGLNLEG</sequence>
<keyword evidence="1" id="KW-0413">Isomerase</keyword>
<keyword evidence="3" id="KW-1185">Reference proteome</keyword>
<dbReference type="InterPro" id="IPR018333">
    <property type="entry name" value="Squalene_cyclase"/>
</dbReference>
<dbReference type="Gene3D" id="1.50.10.20">
    <property type="match status" value="1"/>
</dbReference>
<dbReference type="AlphaFoldDB" id="A0AAD9TEN8"/>
<dbReference type="InterPro" id="IPR008930">
    <property type="entry name" value="Terpenoid_cyclase/PrenylTrfase"/>
</dbReference>